<dbReference type="PANTHER" id="PTHR42783:SF3">
    <property type="entry name" value="GLUTAMATE SYNTHASE [NADPH] SMALL CHAIN-RELATED"/>
    <property type="match status" value="1"/>
</dbReference>
<dbReference type="STRING" id="525918.SAMN05660964_03219"/>
<dbReference type="Pfam" id="PF12838">
    <property type="entry name" value="Fer4_7"/>
    <property type="match status" value="1"/>
</dbReference>
<dbReference type="InterPro" id="IPR023753">
    <property type="entry name" value="FAD/NAD-binding_dom"/>
</dbReference>
<dbReference type="InterPro" id="IPR017896">
    <property type="entry name" value="4Fe4S_Fe-S-bd"/>
</dbReference>
<dbReference type="PROSITE" id="PS00198">
    <property type="entry name" value="4FE4S_FER_1"/>
    <property type="match status" value="1"/>
</dbReference>
<organism evidence="5 6">
    <name type="scientific">Thiothrix caldifontis</name>
    <dbReference type="NCBI Taxonomy" id="525918"/>
    <lineage>
        <taxon>Bacteria</taxon>
        <taxon>Pseudomonadati</taxon>
        <taxon>Pseudomonadota</taxon>
        <taxon>Gammaproteobacteria</taxon>
        <taxon>Thiotrichales</taxon>
        <taxon>Thiotrichaceae</taxon>
        <taxon>Thiothrix</taxon>
    </lineage>
</organism>
<evidence type="ECO:0000313" key="5">
    <source>
        <dbReference type="EMBL" id="SEB03091.1"/>
    </source>
</evidence>
<dbReference type="GO" id="GO:0051536">
    <property type="term" value="F:iron-sulfur cluster binding"/>
    <property type="evidence" value="ECO:0007669"/>
    <property type="project" value="UniProtKB-KW"/>
</dbReference>
<dbReference type="InterPro" id="IPR036188">
    <property type="entry name" value="FAD/NAD-bd_sf"/>
</dbReference>
<feature type="domain" description="4Fe-4S ferredoxin-type" evidence="4">
    <location>
        <begin position="79"/>
        <end position="108"/>
    </location>
</feature>
<keyword evidence="6" id="KW-1185">Reference proteome</keyword>
<dbReference type="Pfam" id="PF07992">
    <property type="entry name" value="Pyr_redox_2"/>
    <property type="match status" value="1"/>
</dbReference>
<reference evidence="5 6" key="1">
    <citation type="submission" date="2016-10" db="EMBL/GenBank/DDBJ databases">
        <authorList>
            <person name="de Groot N.N."/>
        </authorList>
    </citation>
    <scope>NUCLEOTIDE SEQUENCE [LARGE SCALE GENOMIC DNA]</scope>
    <source>
        <strain evidence="5 6">DSM 21228</strain>
    </source>
</reference>
<sequence length="600" mass="66110">MSISDVLSPFTAWKNLFRDPVTIKDPLNERPGAARYRGFHKNDMDKCIGCGTCETICQNGAIDMLPVDGIPAVQGDSGLRPRIDYGRCCWCALCVDVCMTGSLTMSNEYKWVESDPDLFRFTPGVDKKYWDNAELGYQRHDEKHLMPVAREEMPELHPEARLDSFVEIVHGYSIAQAKLEADRCVSCGLCIATCPAHMAIPDYIKAVRDGDYERGVQLLYATNPFSQVCGRVCTHRCEDSCAARHEGDPIAIRWLKRHIIDQVPQEKVIELIGKPAAPTGKKVAIIGAGPAGLTAAFDLARLGHAVTVYEAQAAGGGMTRYGIPEYRLPYDALDKDIAVITAMGVEIKYNHRVGTDIAMQQLEADYDAVVLAIGLHQGRSTRIPGSDHPQVRKAVDLLRQITAGETIDVPKSMVVIGGGNVAMDIARSMARLQMQHYGEIRVTLTALEDKAHFLADPVEIKESLEEQINILDSRGPQACVIDDNGKLLGLKTWKVLSIFDAERRFAPKYDPTDEQLHEGEMIVEAIGQMADVSLLGEALTEKLEWNRGRIQIDPNGRTSENWLWSAGDCVKGPDVINAVADGHRVATSIHRALTPQEATA</sequence>
<dbReference type="GO" id="GO:0046872">
    <property type="term" value="F:metal ion binding"/>
    <property type="evidence" value="ECO:0007669"/>
    <property type="project" value="UniProtKB-KW"/>
</dbReference>
<feature type="domain" description="4Fe-4S ferredoxin-type" evidence="4">
    <location>
        <begin position="38"/>
        <end position="67"/>
    </location>
</feature>
<dbReference type="RefSeq" id="WP_093070257.1">
    <property type="nucleotide sequence ID" value="NZ_FNQP01000026.1"/>
</dbReference>
<accession>A0A1H4G179</accession>
<proteinExistence type="predicted"/>
<dbReference type="SUPFAM" id="SSF51971">
    <property type="entry name" value="Nucleotide-binding domain"/>
    <property type="match status" value="1"/>
</dbReference>
<dbReference type="Gene3D" id="1.10.1060.10">
    <property type="entry name" value="Alpha-helical ferredoxin"/>
    <property type="match status" value="1"/>
</dbReference>
<dbReference type="Pfam" id="PF14691">
    <property type="entry name" value="Fer4_20"/>
    <property type="match status" value="1"/>
</dbReference>
<gene>
    <name evidence="5" type="ORF">SAMN05660964_03219</name>
</gene>
<dbReference type="InterPro" id="IPR028261">
    <property type="entry name" value="DPD_II"/>
</dbReference>
<dbReference type="Gene3D" id="3.30.70.20">
    <property type="match status" value="1"/>
</dbReference>
<dbReference type="EMBL" id="FNQP01000026">
    <property type="protein sequence ID" value="SEB03091.1"/>
    <property type="molecule type" value="Genomic_DNA"/>
</dbReference>
<keyword evidence="1" id="KW-0479">Metal-binding</keyword>
<dbReference type="OrthoDB" id="9803192at2"/>
<dbReference type="InterPro" id="IPR017900">
    <property type="entry name" value="4Fe4S_Fe_S_CS"/>
</dbReference>
<dbReference type="SUPFAM" id="SSF46548">
    <property type="entry name" value="alpha-helical ferredoxin"/>
    <property type="match status" value="1"/>
</dbReference>
<dbReference type="Proteomes" id="UP000199397">
    <property type="component" value="Unassembled WGS sequence"/>
</dbReference>
<dbReference type="PROSITE" id="PS51379">
    <property type="entry name" value="4FE4S_FER_2"/>
    <property type="match status" value="3"/>
</dbReference>
<evidence type="ECO:0000259" key="4">
    <source>
        <dbReference type="PROSITE" id="PS51379"/>
    </source>
</evidence>
<name>A0A1H4G179_9GAMM</name>
<evidence type="ECO:0000256" key="1">
    <source>
        <dbReference type="ARBA" id="ARBA00022723"/>
    </source>
</evidence>
<protein>
    <submittedName>
        <fullName evidence="5">Glutamate synthase (NADPH/NADH) small chain</fullName>
    </submittedName>
</protein>
<evidence type="ECO:0000313" key="6">
    <source>
        <dbReference type="Proteomes" id="UP000199397"/>
    </source>
</evidence>
<dbReference type="GO" id="GO:0016491">
    <property type="term" value="F:oxidoreductase activity"/>
    <property type="evidence" value="ECO:0007669"/>
    <property type="project" value="InterPro"/>
</dbReference>
<dbReference type="Gene3D" id="3.50.50.60">
    <property type="entry name" value="FAD/NAD(P)-binding domain"/>
    <property type="match status" value="3"/>
</dbReference>
<evidence type="ECO:0000256" key="3">
    <source>
        <dbReference type="ARBA" id="ARBA00023014"/>
    </source>
</evidence>
<dbReference type="SUPFAM" id="SSF54862">
    <property type="entry name" value="4Fe-4S ferredoxins"/>
    <property type="match status" value="1"/>
</dbReference>
<feature type="domain" description="4Fe-4S ferredoxin-type" evidence="4">
    <location>
        <begin position="175"/>
        <end position="206"/>
    </location>
</feature>
<keyword evidence="2" id="KW-0408">Iron</keyword>
<dbReference type="PANTHER" id="PTHR42783">
    <property type="entry name" value="GLUTAMATE SYNTHASE [NADPH] SMALL CHAIN"/>
    <property type="match status" value="1"/>
</dbReference>
<dbReference type="InterPro" id="IPR009051">
    <property type="entry name" value="Helical_ferredxn"/>
</dbReference>
<dbReference type="AlphaFoldDB" id="A0A1H4G179"/>
<dbReference type="PRINTS" id="PR00419">
    <property type="entry name" value="ADXRDTASE"/>
</dbReference>
<evidence type="ECO:0000256" key="2">
    <source>
        <dbReference type="ARBA" id="ARBA00023004"/>
    </source>
</evidence>
<keyword evidence="3" id="KW-0411">Iron-sulfur</keyword>